<dbReference type="InterPro" id="IPR009071">
    <property type="entry name" value="HMG_box_dom"/>
</dbReference>
<proteinExistence type="predicted"/>
<comment type="caution">
    <text evidence="7">The sequence shown here is derived from an EMBL/GenBank/DDBJ whole genome shotgun (WGS) entry which is preliminary data.</text>
</comment>
<keyword evidence="2 4" id="KW-0238">DNA-binding</keyword>
<reference evidence="7 8" key="1">
    <citation type="submission" date="2021-06" db="EMBL/GenBank/DDBJ databases">
        <authorList>
            <person name="Palmer J.M."/>
        </authorList>
    </citation>
    <scope>NUCLEOTIDE SEQUENCE [LARGE SCALE GENOMIC DNA]</scope>
    <source>
        <strain evidence="7 8">XC_2019</strain>
        <tissue evidence="7">Muscle</tissue>
    </source>
</reference>
<evidence type="ECO:0000313" key="8">
    <source>
        <dbReference type="Proteomes" id="UP001434883"/>
    </source>
</evidence>
<feature type="non-terminal residue" evidence="7">
    <location>
        <position position="1"/>
    </location>
</feature>
<evidence type="ECO:0000256" key="2">
    <source>
        <dbReference type="ARBA" id="ARBA00023125"/>
    </source>
</evidence>
<protein>
    <recommendedName>
        <fullName evidence="6">HMG box domain-containing protein</fullName>
    </recommendedName>
</protein>
<dbReference type="CDD" id="cd21998">
    <property type="entry name" value="HMG-box_UBF1_rpt1-like"/>
    <property type="match status" value="1"/>
</dbReference>
<feature type="domain" description="HMG box" evidence="6">
    <location>
        <begin position="109"/>
        <end position="177"/>
    </location>
</feature>
<keyword evidence="3 4" id="KW-0539">Nucleus</keyword>
<evidence type="ECO:0000256" key="4">
    <source>
        <dbReference type="PROSITE-ProRule" id="PRU00267"/>
    </source>
</evidence>
<dbReference type="CDD" id="cd22000">
    <property type="entry name" value="HMG-box_UBF1_rpt3"/>
    <property type="match status" value="1"/>
</dbReference>
<evidence type="ECO:0000256" key="3">
    <source>
        <dbReference type="ARBA" id="ARBA00023242"/>
    </source>
</evidence>
<dbReference type="Gene3D" id="1.10.30.10">
    <property type="entry name" value="High mobility group box domain"/>
    <property type="match status" value="2"/>
</dbReference>
<dbReference type="PANTHER" id="PTHR46318">
    <property type="entry name" value="UPSTREAM BINDING TRANSCRIPTION FACTOR"/>
    <property type="match status" value="1"/>
</dbReference>
<feature type="region of interest" description="Disordered" evidence="5">
    <location>
        <begin position="280"/>
        <end position="303"/>
    </location>
</feature>
<organism evidence="7 8">
    <name type="scientific">Xenoophorus captivus</name>
    <dbReference type="NCBI Taxonomy" id="1517983"/>
    <lineage>
        <taxon>Eukaryota</taxon>
        <taxon>Metazoa</taxon>
        <taxon>Chordata</taxon>
        <taxon>Craniata</taxon>
        <taxon>Vertebrata</taxon>
        <taxon>Euteleostomi</taxon>
        <taxon>Actinopterygii</taxon>
        <taxon>Neopterygii</taxon>
        <taxon>Teleostei</taxon>
        <taxon>Neoteleostei</taxon>
        <taxon>Acanthomorphata</taxon>
        <taxon>Ovalentaria</taxon>
        <taxon>Atherinomorphae</taxon>
        <taxon>Cyprinodontiformes</taxon>
        <taxon>Goodeidae</taxon>
        <taxon>Xenoophorus</taxon>
    </lineage>
</organism>
<evidence type="ECO:0000313" key="7">
    <source>
        <dbReference type="EMBL" id="MEQ2195890.1"/>
    </source>
</evidence>
<dbReference type="PROSITE" id="PS50118">
    <property type="entry name" value="HMG_BOX_2"/>
    <property type="match status" value="1"/>
</dbReference>
<dbReference type="PANTHER" id="PTHR46318:SF5">
    <property type="entry name" value="NUCLEOLAR TRANSCRIPTION FACTOR 1 ISOFORM X1"/>
    <property type="match status" value="1"/>
</dbReference>
<name>A0ABV0QJA6_9TELE</name>
<evidence type="ECO:0000256" key="5">
    <source>
        <dbReference type="SAM" id="MobiDB-lite"/>
    </source>
</evidence>
<evidence type="ECO:0000256" key="1">
    <source>
        <dbReference type="ARBA" id="ARBA00004123"/>
    </source>
</evidence>
<dbReference type="EMBL" id="JAHRIN010012660">
    <property type="protein sequence ID" value="MEQ2195890.1"/>
    <property type="molecule type" value="Genomic_DNA"/>
</dbReference>
<keyword evidence="8" id="KW-1185">Reference proteome</keyword>
<feature type="DNA-binding region" description="HMG box" evidence="4">
    <location>
        <begin position="109"/>
        <end position="177"/>
    </location>
</feature>
<evidence type="ECO:0000259" key="6">
    <source>
        <dbReference type="PROSITE" id="PS50118"/>
    </source>
</evidence>
<dbReference type="InterPro" id="IPR051762">
    <property type="entry name" value="UBF1"/>
</dbReference>
<sequence>VPVLQKPQMVLPKQKYSLLCKEDCLTLLERIRSLLPEGDAMKYKTTESHFDWDKVCFGSFTGEMCRQKWQRVSSEVRKYRTMTELIVDAIEFVKNPYKGKKLKTHPDFPKKPLTPYFRFFMEKRAKYAKIHPEMSNLDLTKILSKKYKELPDKKKQKYITEFQREKEEFEKNMARFRNGYSLYCAELMVNMKDVPSTERMVLCSKQWKMLTQKEKDMFQKRCEQVRIVPTPLATFTVRSSSNVAFYLQKKKQYDVDLQRFLESLPEEERERVLSEEKMGGAKLNVGVAPSPHRAKSPSVKVQP</sequence>
<dbReference type="Pfam" id="PF00505">
    <property type="entry name" value="HMG_box"/>
    <property type="match status" value="1"/>
</dbReference>
<accession>A0ABV0QJA6</accession>
<dbReference type="SUPFAM" id="SSF47095">
    <property type="entry name" value="HMG-box"/>
    <property type="match status" value="2"/>
</dbReference>
<comment type="subcellular location">
    <subcellularLocation>
        <location evidence="1">Nucleus</location>
    </subcellularLocation>
</comment>
<gene>
    <name evidence="7" type="ORF">XENOCAPTIV_019909</name>
</gene>
<dbReference type="Proteomes" id="UP001434883">
    <property type="component" value="Unassembled WGS sequence"/>
</dbReference>
<dbReference type="InterPro" id="IPR036910">
    <property type="entry name" value="HMG_box_dom_sf"/>
</dbReference>
<dbReference type="SMART" id="SM00398">
    <property type="entry name" value="HMG"/>
    <property type="match status" value="2"/>
</dbReference>